<name>A0ABD5SWC6_9EURY</name>
<dbReference type="Pfam" id="PF20575">
    <property type="entry name" value="HTH_63"/>
    <property type="match status" value="1"/>
</dbReference>
<proteinExistence type="predicted"/>
<comment type="caution">
    <text evidence="2">The sequence shown here is derived from an EMBL/GenBank/DDBJ whole genome shotgun (WGS) entry which is preliminary data.</text>
</comment>
<accession>A0ABD5SWC6</accession>
<dbReference type="AlphaFoldDB" id="A0ABD5SWC6"/>
<feature type="region of interest" description="Disordered" evidence="1">
    <location>
        <begin position="177"/>
        <end position="199"/>
    </location>
</feature>
<sequence>MDMLRDKERSSVAADLEQLETVRIDCYMRPDVPAVIADTITGVINRLQALCDSGIIADYEVNHWPLDHHVTDETDATRGPTRHELVAKFERWAEQHGYTLKPAFRREEISVSPLGIGCDDPYKRIRVPVIALALYEEDSEPEMETAELRGVVPYTEHPDTDDERTYTVDEWLSAVETKKSDVRTRTSRHDQATQLEGQQ</sequence>
<dbReference type="Proteomes" id="UP001596383">
    <property type="component" value="Unassembled WGS sequence"/>
</dbReference>
<keyword evidence="3" id="KW-1185">Reference proteome</keyword>
<dbReference type="EMBL" id="JBHSWV010000618">
    <property type="protein sequence ID" value="MFC6768770.1"/>
    <property type="molecule type" value="Genomic_DNA"/>
</dbReference>
<evidence type="ECO:0000313" key="3">
    <source>
        <dbReference type="Proteomes" id="UP001596383"/>
    </source>
</evidence>
<dbReference type="InterPro" id="IPR046783">
    <property type="entry name" value="HTH_63"/>
</dbReference>
<evidence type="ECO:0000313" key="2">
    <source>
        <dbReference type="EMBL" id="MFC6768770.1"/>
    </source>
</evidence>
<gene>
    <name evidence="2" type="ORF">ACFQE6_28285</name>
</gene>
<organism evidence="2 3">
    <name type="scientific">Natrinema soli</name>
    <dbReference type="NCBI Taxonomy" id="1930624"/>
    <lineage>
        <taxon>Archaea</taxon>
        <taxon>Methanobacteriati</taxon>
        <taxon>Methanobacteriota</taxon>
        <taxon>Stenosarchaea group</taxon>
        <taxon>Halobacteria</taxon>
        <taxon>Halobacteriales</taxon>
        <taxon>Natrialbaceae</taxon>
        <taxon>Natrinema</taxon>
    </lineage>
</organism>
<reference evidence="2 3" key="1">
    <citation type="journal article" date="2019" name="Int. J. Syst. Evol. Microbiol.">
        <title>The Global Catalogue of Microorganisms (GCM) 10K type strain sequencing project: providing services to taxonomists for standard genome sequencing and annotation.</title>
        <authorList>
            <consortium name="The Broad Institute Genomics Platform"/>
            <consortium name="The Broad Institute Genome Sequencing Center for Infectious Disease"/>
            <person name="Wu L."/>
            <person name="Ma J."/>
        </authorList>
    </citation>
    <scope>NUCLEOTIDE SEQUENCE [LARGE SCALE GENOMIC DNA]</scope>
    <source>
        <strain evidence="2 3">LMG 29247</strain>
    </source>
</reference>
<protein>
    <submittedName>
        <fullName evidence="2">HTH domain-containing protein</fullName>
    </submittedName>
</protein>
<evidence type="ECO:0000256" key="1">
    <source>
        <dbReference type="SAM" id="MobiDB-lite"/>
    </source>
</evidence>
<feature type="compositionally biased region" description="Basic and acidic residues" evidence="1">
    <location>
        <begin position="177"/>
        <end position="191"/>
    </location>
</feature>